<evidence type="ECO:0000256" key="6">
    <source>
        <dbReference type="SAM" id="Phobius"/>
    </source>
</evidence>
<dbReference type="InterPro" id="IPR017981">
    <property type="entry name" value="GPCR_2-like_7TM"/>
</dbReference>
<gene>
    <name evidence="11" type="primary">LOC100198758</name>
</gene>
<feature type="transmembrane region" description="Helical" evidence="6">
    <location>
        <begin position="963"/>
        <end position="986"/>
    </location>
</feature>
<evidence type="ECO:0000259" key="8">
    <source>
        <dbReference type="PROSITE" id="PS50221"/>
    </source>
</evidence>
<feature type="chain" id="PRO_5046411902" evidence="7">
    <location>
        <begin position="19"/>
        <end position="1291"/>
    </location>
</feature>
<dbReference type="Gene3D" id="2.60.220.50">
    <property type="match status" value="1"/>
</dbReference>
<keyword evidence="4 6" id="KW-0472">Membrane</keyword>
<evidence type="ECO:0000256" key="2">
    <source>
        <dbReference type="ARBA" id="ARBA00022692"/>
    </source>
</evidence>
<reference evidence="11" key="1">
    <citation type="submission" date="2025-08" db="UniProtKB">
        <authorList>
            <consortium name="RefSeq"/>
        </authorList>
    </citation>
    <scope>IDENTIFICATION</scope>
</reference>
<feature type="transmembrane region" description="Helical" evidence="6">
    <location>
        <begin position="1046"/>
        <end position="1067"/>
    </location>
</feature>
<dbReference type="InterPro" id="IPR000832">
    <property type="entry name" value="GPCR_2_secretin-like"/>
</dbReference>
<dbReference type="InterPro" id="IPR057244">
    <property type="entry name" value="GAIN_B"/>
</dbReference>
<evidence type="ECO:0000256" key="1">
    <source>
        <dbReference type="ARBA" id="ARBA00004141"/>
    </source>
</evidence>
<dbReference type="SUPFAM" id="SSF81321">
    <property type="entry name" value="Family A G protein-coupled receptor-like"/>
    <property type="match status" value="1"/>
</dbReference>
<feature type="transmembrane region" description="Helical" evidence="6">
    <location>
        <begin position="901"/>
        <end position="926"/>
    </location>
</feature>
<evidence type="ECO:0000256" key="5">
    <source>
        <dbReference type="ARBA" id="ARBA00023157"/>
    </source>
</evidence>
<dbReference type="InterPro" id="IPR046338">
    <property type="entry name" value="GAIN_dom_sf"/>
</dbReference>
<dbReference type="InterPro" id="IPR000203">
    <property type="entry name" value="GPS"/>
</dbReference>
<keyword evidence="2 6" id="KW-0812">Transmembrane</keyword>
<dbReference type="RefSeq" id="XP_065669392.1">
    <property type="nucleotide sequence ID" value="XM_065813320.1"/>
</dbReference>
<organism evidence="10 11">
    <name type="scientific">Hydra vulgaris</name>
    <name type="common">Hydra</name>
    <name type="synonym">Hydra attenuata</name>
    <dbReference type="NCBI Taxonomy" id="6087"/>
    <lineage>
        <taxon>Eukaryota</taxon>
        <taxon>Metazoa</taxon>
        <taxon>Cnidaria</taxon>
        <taxon>Hydrozoa</taxon>
        <taxon>Hydroidolina</taxon>
        <taxon>Anthoathecata</taxon>
        <taxon>Aplanulata</taxon>
        <taxon>Hydridae</taxon>
        <taxon>Hydra</taxon>
    </lineage>
</organism>
<dbReference type="PANTHER" id="PTHR12011">
    <property type="entry name" value="ADHESION G-PROTEIN COUPLED RECEPTOR"/>
    <property type="match status" value="1"/>
</dbReference>
<evidence type="ECO:0000259" key="9">
    <source>
        <dbReference type="PROSITE" id="PS50261"/>
    </source>
</evidence>
<evidence type="ECO:0000256" key="3">
    <source>
        <dbReference type="ARBA" id="ARBA00022989"/>
    </source>
</evidence>
<dbReference type="Gene3D" id="1.20.1070.10">
    <property type="entry name" value="Rhodopsin 7-helix transmembrane proteins"/>
    <property type="match status" value="1"/>
</dbReference>
<keyword evidence="3 6" id="KW-1133">Transmembrane helix</keyword>
<dbReference type="PANTHER" id="PTHR12011:SF347">
    <property type="entry name" value="FI21270P1-RELATED"/>
    <property type="match status" value="1"/>
</dbReference>
<evidence type="ECO:0000313" key="10">
    <source>
        <dbReference type="Proteomes" id="UP001652625"/>
    </source>
</evidence>
<feature type="domain" description="G-protein coupled receptors family 2 profile 2" evidence="9">
    <location>
        <begin position="903"/>
        <end position="1140"/>
    </location>
</feature>
<keyword evidence="7" id="KW-0732">Signal</keyword>
<evidence type="ECO:0000256" key="7">
    <source>
        <dbReference type="SAM" id="SignalP"/>
    </source>
</evidence>
<dbReference type="PRINTS" id="PR00249">
    <property type="entry name" value="GPCRSECRETIN"/>
</dbReference>
<accession>A0ABM4D516</accession>
<feature type="transmembrane region" description="Helical" evidence="6">
    <location>
        <begin position="1006"/>
        <end position="1026"/>
    </location>
</feature>
<dbReference type="GeneID" id="100198758"/>
<evidence type="ECO:0000313" key="11">
    <source>
        <dbReference type="RefSeq" id="XP_065669392.1"/>
    </source>
</evidence>
<evidence type="ECO:0000256" key="4">
    <source>
        <dbReference type="ARBA" id="ARBA00023136"/>
    </source>
</evidence>
<feature type="domain" description="GAIN-B" evidence="8">
    <location>
        <begin position="744"/>
        <end position="894"/>
    </location>
</feature>
<feature type="signal peptide" evidence="7">
    <location>
        <begin position="1"/>
        <end position="18"/>
    </location>
</feature>
<dbReference type="Pfam" id="PF01825">
    <property type="entry name" value="GPS"/>
    <property type="match status" value="1"/>
</dbReference>
<dbReference type="PROSITE" id="PS50221">
    <property type="entry name" value="GAIN_B"/>
    <property type="match status" value="1"/>
</dbReference>
<feature type="transmembrane region" description="Helical" evidence="6">
    <location>
        <begin position="938"/>
        <end position="957"/>
    </location>
</feature>
<protein>
    <submittedName>
        <fullName evidence="11">Uncharacterized protein LOC100198758 isoform X2</fullName>
    </submittedName>
</protein>
<name>A0ABM4D516_HYDVU</name>
<dbReference type="PROSITE" id="PS50261">
    <property type="entry name" value="G_PROTEIN_RECEP_F2_4"/>
    <property type="match status" value="1"/>
</dbReference>
<dbReference type="Proteomes" id="UP001652625">
    <property type="component" value="Chromosome 12"/>
</dbReference>
<feature type="transmembrane region" description="Helical" evidence="6">
    <location>
        <begin position="1116"/>
        <end position="1139"/>
    </location>
</feature>
<feature type="transmembrane region" description="Helical" evidence="6">
    <location>
        <begin position="1088"/>
        <end position="1110"/>
    </location>
</feature>
<comment type="subcellular location">
    <subcellularLocation>
        <location evidence="1">Membrane</location>
        <topology evidence="1">Multi-pass membrane protein</topology>
    </subcellularLocation>
</comment>
<dbReference type="Pfam" id="PF00002">
    <property type="entry name" value="7tm_2"/>
    <property type="match status" value="1"/>
</dbReference>
<proteinExistence type="predicted"/>
<keyword evidence="5" id="KW-1015">Disulfide bond</keyword>
<dbReference type="SMART" id="SM00303">
    <property type="entry name" value="GPS"/>
    <property type="match status" value="1"/>
</dbReference>
<keyword evidence="10" id="KW-1185">Reference proteome</keyword>
<sequence length="1291" mass="147843">MLTFFVWLVFISIKLVDGYICDLQPGISKCDLQGVSECDLQRRVSVIIDSTAEISNKDFDIQIEIVKLLFPKFNIGRFLFSAQVYYDKCSELPSAYEEGFYNIQTDFQSRISLLQYRKSDAKFNLNCSLQIYENIENLLSVSSSENFGIILTKLIKIPESATYDGIYYTALLYKSPREPFLRQISKKSSDIPVLITELMDSICPKTSTDLIKRMEVFSTTVPQQEFSELELAKSTINLKAESLFRHYDTLTSTFKENKHFEATSILKNSFEKRIPYSINTHSVLEFNSTENFLLNYSLFSNFSSYLQPASTMLDWPLLTTMLDSSFLNSVYEKTQINKTNNQDLFETIKNLYQTIFKPSTIIQFKHILATSLYPSTSKNVESKNQTDLLSLNTDFQRYNKLVTQTMYKQTVNTSEIITNNYSSTMVHEVDSHIDLSSFQMYASTYSQMFTSTLDQIYKSGFSHSPSFSQIFAKHSYIQNTKNIETPSFTNSKILMTINSPQVIFSQMYTEYFGTKNIDNKKTPVLTSFSFFSSSFVSSNVLNSSFSHTIFSDDKNIESSKTVLFTSFIMYSSVLLNSETTPIIQSVPELLQISPIKHVSTLDKSLIQNINSFLLPITSTVNLSFSTKKDVFSQDFSTRRNQSYTNKLCTTKSTINLTASSSVMLEKIVWKNVFIKKINDFIERKATILQLQDQDWIHEFVKNASTILTDVGSFNNTEITTESNELIEYIENVLMSIGTNIPIGSNLTYETSEIAFEISLVKPALFTGYIFKRKNETLQLPYDLFHNLSADKIVIVAMTYKRLPSMITKRENIWYNEQVISISTSTLVRTPFKTPLFYKLQIEGKKWTDFLCVYWNKSDWSSNGCELSQINRTLVSCQCNHMTSFSILLQIKSHEVSKTNQFILSMITYIGCGASIIGCLSLILIYLMCGRLAIIDRNIVHINLAIAITLSNSLFLTADSVFKYKSICLAVSLALLYSFLATFFWMLVEGIHVYLMVVIVFKSARRLTVYMIIGWVLPALIVALAGVKFHKQLVRQDFCWLSTENHMIWFFAAPSLLIMIINCVILTSTLKASLKMTVEPGEFKRLRKMARLTLLLMPIFGLTWVFGLLAINQQTIIFQYIFTAINSFQGLFIFICYCLLNNEVKREYVQVKQRSINYLSSKSTGTTDVGFSSNIHPHQRWRFKDALSVSDSTSVKLTKFKSIQSTPYYQECKDTDIPESITEALYKKSKNYSIELLKLSQNDDRVSVDSNDPILSLSACKTVGSLQNEPLEINNKSMRQKTFYSVMKAYQF</sequence>